<accession>A0ABP1R8R9</accession>
<evidence type="ECO:0000256" key="1">
    <source>
        <dbReference type="ARBA" id="ARBA00004141"/>
    </source>
</evidence>
<sequence>MKPVQYSRILYLRSSILHMFIREPRVIVSTVLFVALCSAHFAVAEADHKATINLQTCCPFQSQYNADDGTCESVSSTDDVKFPETLDLPAHLISRVYRNMTRNQGFRLKQNLISCPNGTISVNVSLSLPDYDPLEKQKFSPILFTPVNGYLRHNFDIYYPDEYCFDKIDEGSLQIRICQSDCSVERPCVPKCCDVGQVWDLSEYPDGPAKCAPSGEMLWAPKIYSRVKDKKPIDNVRPHIILSHPRFWCEDESVIHRLKPFMDEKERQFRILQSGEVWYKFDRLKWAPFTKGTYCVDGHFVNSGSGIGHYSGNYDDTIVWDCGPPLITPKTIGTSQLYGISMVIAAFFLLITVIVYILLWDKQNVHGWTLLCYFTSLFFMYIVYSAVHFTSLSLEQDAVYGGGTVCYIIGVCAHFFFLSSFCFMSAVNFDLWWTFRALMPTGGKSKGLKKFFAYNLFSLGIPTIIVAVGVTLDTLYRDDPDSTIIVPEYGKKTCYLDREYATFPYMHGPAGFLLTCNLIFFTVTVYAMYKIHQSTKFATRNSSKNAKQKQSVVLFAKLVLVMGLPWVFEVISSTVQQGIEVPWYFQVLDMINILQAVAIFIIFVLKTDIRNSLENKYPLFRRFILAITLRPEQADSILRRHPRLRFIINPLTRSITSTRSFSTAKTTLSTGTEGSTSSRANVLRRDSETLDRSLSSSTTSSSTRSSPSGSLSGKRSEKQKVTEILELR</sequence>
<dbReference type="Gene3D" id="1.20.1070.10">
    <property type="entry name" value="Rhodopsin 7-helix transmembrane proteins"/>
    <property type="match status" value="1"/>
</dbReference>
<feature type="compositionally biased region" description="Low complexity" evidence="5">
    <location>
        <begin position="662"/>
        <end position="678"/>
    </location>
</feature>
<feature type="compositionally biased region" description="Basic and acidic residues" evidence="5">
    <location>
        <begin position="714"/>
        <end position="728"/>
    </location>
</feature>
<feature type="transmembrane region" description="Helical" evidence="6">
    <location>
        <begin position="510"/>
        <end position="531"/>
    </location>
</feature>
<gene>
    <name evidence="8" type="ORF">ODALV1_LOCUS19970</name>
</gene>
<organism evidence="8 9">
    <name type="scientific">Orchesella dallaii</name>
    <dbReference type="NCBI Taxonomy" id="48710"/>
    <lineage>
        <taxon>Eukaryota</taxon>
        <taxon>Metazoa</taxon>
        <taxon>Ecdysozoa</taxon>
        <taxon>Arthropoda</taxon>
        <taxon>Hexapoda</taxon>
        <taxon>Collembola</taxon>
        <taxon>Entomobryomorpha</taxon>
        <taxon>Entomobryoidea</taxon>
        <taxon>Orchesellidae</taxon>
        <taxon>Orchesellinae</taxon>
        <taxon>Orchesella</taxon>
    </lineage>
</organism>
<evidence type="ECO:0000256" key="2">
    <source>
        <dbReference type="ARBA" id="ARBA00022692"/>
    </source>
</evidence>
<reference evidence="8 9" key="1">
    <citation type="submission" date="2024-08" db="EMBL/GenBank/DDBJ databases">
        <authorList>
            <person name="Cucini C."/>
            <person name="Frati F."/>
        </authorList>
    </citation>
    <scope>NUCLEOTIDE SEQUENCE [LARGE SCALE GENOMIC DNA]</scope>
</reference>
<feature type="transmembrane region" description="Helical" evidence="6">
    <location>
        <begin position="337"/>
        <end position="360"/>
    </location>
</feature>
<dbReference type="CDD" id="cd15039">
    <property type="entry name" value="7tmB3_Methuselah-like"/>
    <property type="match status" value="1"/>
</dbReference>
<keyword evidence="9" id="KW-1185">Reference proteome</keyword>
<feature type="transmembrane region" description="Helical" evidence="6">
    <location>
        <begin position="583"/>
        <end position="605"/>
    </location>
</feature>
<dbReference type="PANTHER" id="PTHR46953:SF1">
    <property type="entry name" value="G-PROTEIN COUPLED RECEPTOR MTH-LIKE 1-RELATED"/>
    <property type="match status" value="1"/>
</dbReference>
<evidence type="ECO:0000256" key="5">
    <source>
        <dbReference type="SAM" id="MobiDB-lite"/>
    </source>
</evidence>
<evidence type="ECO:0000256" key="6">
    <source>
        <dbReference type="SAM" id="Phobius"/>
    </source>
</evidence>
<dbReference type="Pfam" id="PF00002">
    <property type="entry name" value="7tm_2"/>
    <property type="match status" value="1"/>
</dbReference>
<dbReference type="EMBL" id="CAXLJM020000068">
    <property type="protein sequence ID" value="CAL8122823.1"/>
    <property type="molecule type" value="Genomic_DNA"/>
</dbReference>
<feature type="transmembrane region" description="Helical" evidence="6">
    <location>
        <begin position="407"/>
        <end position="431"/>
    </location>
</feature>
<evidence type="ECO:0000313" key="8">
    <source>
        <dbReference type="EMBL" id="CAL8122823.1"/>
    </source>
</evidence>
<dbReference type="InterPro" id="IPR052808">
    <property type="entry name" value="GPCR_Mth-like"/>
</dbReference>
<dbReference type="InterPro" id="IPR017981">
    <property type="entry name" value="GPCR_2-like_7TM"/>
</dbReference>
<comment type="subcellular location">
    <subcellularLocation>
        <location evidence="1">Membrane</location>
        <topology evidence="1">Multi-pass membrane protein</topology>
    </subcellularLocation>
</comment>
<feature type="compositionally biased region" description="Low complexity" evidence="5">
    <location>
        <begin position="692"/>
        <end position="713"/>
    </location>
</feature>
<name>A0ABP1R8R9_9HEXA</name>
<dbReference type="InterPro" id="IPR000832">
    <property type="entry name" value="GPCR_2_secretin-like"/>
</dbReference>
<dbReference type="Proteomes" id="UP001642540">
    <property type="component" value="Unassembled WGS sequence"/>
</dbReference>
<protein>
    <recommendedName>
        <fullName evidence="7">G-protein coupled receptors family 2 profile 2 domain-containing protein</fullName>
    </recommendedName>
</protein>
<feature type="region of interest" description="Disordered" evidence="5">
    <location>
        <begin position="662"/>
        <end position="728"/>
    </location>
</feature>
<keyword evidence="3 6" id="KW-1133">Transmembrane helix</keyword>
<keyword evidence="4 6" id="KW-0472">Membrane</keyword>
<evidence type="ECO:0000259" key="7">
    <source>
        <dbReference type="PROSITE" id="PS50261"/>
    </source>
</evidence>
<evidence type="ECO:0000313" key="9">
    <source>
        <dbReference type="Proteomes" id="UP001642540"/>
    </source>
</evidence>
<feature type="transmembrane region" description="Helical" evidence="6">
    <location>
        <begin position="452"/>
        <end position="472"/>
    </location>
</feature>
<dbReference type="PROSITE" id="PS50261">
    <property type="entry name" value="G_PROTEIN_RECEP_F2_4"/>
    <property type="match status" value="1"/>
</dbReference>
<feature type="transmembrane region" description="Helical" evidence="6">
    <location>
        <begin position="367"/>
        <end position="387"/>
    </location>
</feature>
<proteinExistence type="predicted"/>
<evidence type="ECO:0000256" key="3">
    <source>
        <dbReference type="ARBA" id="ARBA00022989"/>
    </source>
</evidence>
<keyword evidence="2 6" id="KW-0812">Transmembrane</keyword>
<feature type="transmembrane region" description="Helical" evidence="6">
    <location>
        <begin position="552"/>
        <end position="571"/>
    </location>
</feature>
<evidence type="ECO:0000256" key="4">
    <source>
        <dbReference type="ARBA" id="ARBA00023136"/>
    </source>
</evidence>
<comment type="caution">
    <text evidence="8">The sequence shown here is derived from an EMBL/GenBank/DDBJ whole genome shotgun (WGS) entry which is preliminary data.</text>
</comment>
<feature type="domain" description="G-protein coupled receptors family 2 profile 2" evidence="7">
    <location>
        <begin position="334"/>
        <end position="607"/>
    </location>
</feature>
<dbReference type="PANTHER" id="PTHR46953">
    <property type="entry name" value="G-PROTEIN COUPLED RECEPTOR MTH-LIKE 1-RELATED"/>
    <property type="match status" value="1"/>
</dbReference>